<protein>
    <recommendedName>
        <fullName evidence="5">Alpha/beta hydrolase</fullName>
    </recommendedName>
</protein>
<dbReference type="RefSeq" id="WP_281426931.1">
    <property type="nucleotide sequence ID" value="NZ_CAJVAS010000022.1"/>
</dbReference>
<comment type="similarity">
    <text evidence="1">Belongs to the esterase D family.</text>
</comment>
<dbReference type="PANTHER" id="PTHR40841">
    <property type="entry name" value="SIDEROPHORE TRIACETYLFUSARININE C ESTERASE"/>
    <property type="match status" value="1"/>
</dbReference>
<sequence>MRIIIIQDGGGVPEYIPALRDRPVPATGGRDAFFAFIEQELKPAIARLAPIDRQCQTLFGHSLGDLFALHIMYTDAEAFQTYVAADPSIWWNAGSILTEQARFIAARQDGRSSGSIDLLIETSGKKTVRQGLSESEAAQLARLRSGPTGEDVAAALTGLPGLCVAFRKHTSETHGSMVPYAVEDALSLSINPPAGERYCRDTSKARTVWQSGRSGFRSMTWY</sequence>
<accession>A0A916K5L5</accession>
<dbReference type="InterPro" id="IPR052558">
    <property type="entry name" value="Siderophore_Hydrolase_D"/>
</dbReference>
<evidence type="ECO:0000256" key="2">
    <source>
        <dbReference type="ARBA" id="ARBA00022801"/>
    </source>
</evidence>
<organism evidence="3 4">
    <name type="scientific">Paenibacillus solanacearum</name>
    <dbReference type="NCBI Taxonomy" id="2048548"/>
    <lineage>
        <taxon>Bacteria</taxon>
        <taxon>Bacillati</taxon>
        <taxon>Bacillota</taxon>
        <taxon>Bacilli</taxon>
        <taxon>Bacillales</taxon>
        <taxon>Paenibacillaceae</taxon>
        <taxon>Paenibacillus</taxon>
    </lineage>
</organism>
<evidence type="ECO:0000313" key="3">
    <source>
        <dbReference type="EMBL" id="CAG7641818.1"/>
    </source>
</evidence>
<reference evidence="3" key="1">
    <citation type="submission" date="2021-06" db="EMBL/GenBank/DDBJ databases">
        <authorList>
            <person name="Criscuolo A."/>
        </authorList>
    </citation>
    <scope>NUCLEOTIDE SEQUENCE</scope>
    <source>
        <strain evidence="3">CIP111600</strain>
    </source>
</reference>
<keyword evidence="2" id="KW-0378">Hydrolase</keyword>
<dbReference type="GO" id="GO:0016788">
    <property type="term" value="F:hydrolase activity, acting on ester bonds"/>
    <property type="evidence" value="ECO:0007669"/>
    <property type="project" value="TreeGrafter"/>
</dbReference>
<dbReference type="EMBL" id="CAJVAS010000022">
    <property type="protein sequence ID" value="CAG7641818.1"/>
    <property type="molecule type" value="Genomic_DNA"/>
</dbReference>
<evidence type="ECO:0000256" key="1">
    <source>
        <dbReference type="ARBA" id="ARBA00005622"/>
    </source>
</evidence>
<evidence type="ECO:0008006" key="5">
    <source>
        <dbReference type="Google" id="ProtNLM"/>
    </source>
</evidence>
<dbReference type="PANTHER" id="PTHR40841:SF2">
    <property type="entry name" value="SIDEROPHORE-DEGRADING ESTERASE (EUROFUNG)"/>
    <property type="match status" value="1"/>
</dbReference>
<proteinExistence type="inferred from homology"/>
<dbReference type="InterPro" id="IPR000801">
    <property type="entry name" value="Esterase-like"/>
</dbReference>
<keyword evidence="4" id="KW-1185">Reference proteome</keyword>
<evidence type="ECO:0000313" key="4">
    <source>
        <dbReference type="Proteomes" id="UP000693672"/>
    </source>
</evidence>
<dbReference type="AlphaFoldDB" id="A0A916K5L5"/>
<dbReference type="Proteomes" id="UP000693672">
    <property type="component" value="Unassembled WGS sequence"/>
</dbReference>
<name>A0A916K5L5_9BACL</name>
<dbReference type="Pfam" id="PF00756">
    <property type="entry name" value="Esterase"/>
    <property type="match status" value="1"/>
</dbReference>
<gene>
    <name evidence="3" type="ORF">PAESOLCIP111_04272</name>
</gene>
<comment type="caution">
    <text evidence="3">The sequence shown here is derived from an EMBL/GenBank/DDBJ whole genome shotgun (WGS) entry which is preliminary data.</text>
</comment>